<dbReference type="STRING" id="590998.Celf_3469"/>
<evidence type="ECO:0000313" key="4">
    <source>
        <dbReference type="Proteomes" id="UP000008460"/>
    </source>
</evidence>
<dbReference type="HOGENOM" id="CLU_1329961_0_0_11"/>
<feature type="transmembrane region" description="Helical" evidence="1">
    <location>
        <begin position="185"/>
        <end position="204"/>
    </location>
</feature>
<keyword evidence="1" id="KW-1133">Transmembrane helix</keyword>
<sequence>MVLKVGGGDADDSGMTHVPAGWYPDGSTPGVVRWFDGNGWTEHTQPVAPAPVSAPATGWAVPHPGPDTPRQPAYVASAPSAAPFAPAAGSPVVPSAGFGASPYAVQTVGAAPFVPTFATGPAADAHGPRTAMHWTLPVGRSWQSIVAGYVGLFALGLWVLGPVAIGFGAWAMVVAGRGGHGRGRAVFAIVAGVLASAAAIWALTSA</sequence>
<feature type="transmembrane region" description="Helical" evidence="1">
    <location>
        <begin position="146"/>
        <end position="173"/>
    </location>
</feature>
<dbReference type="Pfam" id="PF10708">
    <property type="entry name" value="DUF2510"/>
    <property type="match status" value="1"/>
</dbReference>
<reference evidence="3 4" key="1">
    <citation type="submission" date="2011-04" db="EMBL/GenBank/DDBJ databases">
        <title>Complete sequence of Cellulomonas fimi ATCC 484.</title>
        <authorList>
            <consortium name="US DOE Joint Genome Institute"/>
            <person name="Lucas S."/>
            <person name="Han J."/>
            <person name="Lapidus A."/>
            <person name="Cheng J.-F."/>
            <person name="Goodwin L."/>
            <person name="Pitluck S."/>
            <person name="Peters L."/>
            <person name="Chertkov O."/>
            <person name="Detter J.C."/>
            <person name="Han C."/>
            <person name="Tapia R."/>
            <person name="Land M."/>
            <person name="Hauser L."/>
            <person name="Kyrpides N."/>
            <person name="Ivanova N."/>
            <person name="Ovchinnikova G."/>
            <person name="Pagani I."/>
            <person name="Mead D."/>
            <person name="Brumm P."/>
            <person name="Woyke T."/>
        </authorList>
    </citation>
    <scope>NUCLEOTIDE SEQUENCE [LARGE SCALE GENOMIC DNA]</scope>
    <source>
        <strain evidence="4">ATCC 484 / DSM 20113 / JCM 1341 / NBRC 15513 / NCIMB 8980 / NCTC 7547</strain>
    </source>
</reference>
<evidence type="ECO:0000259" key="2">
    <source>
        <dbReference type="Pfam" id="PF10708"/>
    </source>
</evidence>
<organism evidence="3 4">
    <name type="scientific">Cellulomonas fimi (strain ATCC 484 / DSM 20113 / JCM 1341 / CCUG 24087 / LMG 16345 / NBRC 15513 / NCIMB 8980 / NCTC 7547 / NRS-133)</name>
    <dbReference type="NCBI Taxonomy" id="590998"/>
    <lineage>
        <taxon>Bacteria</taxon>
        <taxon>Bacillati</taxon>
        <taxon>Actinomycetota</taxon>
        <taxon>Actinomycetes</taxon>
        <taxon>Micrococcales</taxon>
        <taxon>Cellulomonadaceae</taxon>
        <taxon>Cellulomonas</taxon>
    </lineage>
</organism>
<dbReference type="EMBL" id="CP002666">
    <property type="protein sequence ID" value="AEE47581.1"/>
    <property type="molecule type" value="Genomic_DNA"/>
</dbReference>
<keyword evidence="4" id="KW-1185">Reference proteome</keyword>
<evidence type="ECO:0000313" key="3">
    <source>
        <dbReference type="EMBL" id="AEE47581.1"/>
    </source>
</evidence>
<protein>
    <recommendedName>
        <fullName evidence="2">DUF2510 domain-containing protein</fullName>
    </recommendedName>
</protein>
<keyword evidence="1" id="KW-0472">Membrane</keyword>
<proteinExistence type="predicted"/>
<name>F4H2G1_CELFA</name>
<dbReference type="Proteomes" id="UP000008460">
    <property type="component" value="Chromosome"/>
</dbReference>
<accession>F4H2G1</accession>
<dbReference type="InterPro" id="IPR018929">
    <property type="entry name" value="DUF2510"/>
</dbReference>
<evidence type="ECO:0000256" key="1">
    <source>
        <dbReference type="SAM" id="Phobius"/>
    </source>
</evidence>
<dbReference type="KEGG" id="cfi:Celf_3469"/>
<keyword evidence="1" id="KW-0812">Transmembrane</keyword>
<feature type="domain" description="DUF2510" evidence="2">
    <location>
        <begin position="20"/>
        <end position="52"/>
    </location>
</feature>
<dbReference type="AlphaFoldDB" id="F4H2G1"/>
<gene>
    <name evidence="3" type="ordered locus">Celf_3469</name>
</gene>